<dbReference type="GO" id="GO:0006508">
    <property type="term" value="P:proteolysis"/>
    <property type="evidence" value="ECO:0007669"/>
    <property type="project" value="UniProtKB-KW"/>
</dbReference>
<dbReference type="OrthoDB" id="2476445at2"/>
<proteinExistence type="predicted"/>
<keyword evidence="3" id="KW-0645">Protease</keyword>
<organism evidence="3 4">
    <name type="scientific">Brevibacillus invocatus</name>
    <dbReference type="NCBI Taxonomy" id="173959"/>
    <lineage>
        <taxon>Bacteria</taxon>
        <taxon>Bacillati</taxon>
        <taxon>Bacillota</taxon>
        <taxon>Bacilli</taxon>
        <taxon>Bacillales</taxon>
        <taxon>Paenibacillaceae</taxon>
        <taxon>Brevibacillus</taxon>
    </lineage>
</organism>
<evidence type="ECO:0000313" key="3">
    <source>
        <dbReference type="EMBL" id="RNB75517.1"/>
    </source>
</evidence>
<evidence type="ECO:0000259" key="2">
    <source>
        <dbReference type="Pfam" id="PF14343"/>
    </source>
</evidence>
<keyword evidence="4" id="KW-1185">Reference proteome</keyword>
<evidence type="ECO:0000256" key="1">
    <source>
        <dbReference type="SAM" id="SignalP"/>
    </source>
</evidence>
<name>A0A3M8CJK4_9BACL</name>
<feature type="chain" id="PRO_5018219434" evidence="1">
    <location>
        <begin position="23"/>
        <end position="147"/>
    </location>
</feature>
<evidence type="ECO:0000313" key="4">
    <source>
        <dbReference type="Proteomes" id="UP000282028"/>
    </source>
</evidence>
<dbReference type="Pfam" id="PF14343">
    <property type="entry name" value="PrcB_C"/>
    <property type="match status" value="1"/>
</dbReference>
<keyword evidence="3" id="KW-0378">Hydrolase</keyword>
<dbReference type="GO" id="GO:0008233">
    <property type="term" value="F:peptidase activity"/>
    <property type="evidence" value="ECO:0007669"/>
    <property type="project" value="UniProtKB-KW"/>
</dbReference>
<protein>
    <submittedName>
        <fullName evidence="3">Protease complex subunit PrcB family protein</fullName>
    </submittedName>
</protein>
<dbReference type="EMBL" id="RHHR01000010">
    <property type="protein sequence ID" value="RNB75517.1"/>
    <property type="molecule type" value="Genomic_DNA"/>
</dbReference>
<accession>A0A3M8CJK4</accession>
<dbReference type="AlphaFoldDB" id="A0A3M8CJK4"/>
<dbReference type="RefSeq" id="WP_122908477.1">
    <property type="nucleotide sequence ID" value="NZ_CBCSBE010000001.1"/>
</dbReference>
<keyword evidence="1" id="KW-0732">Signal</keyword>
<reference evidence="3 4" key="1">
    <citation type="submission" date="2018-10" db="EMBL/GenBank/DDBJ databases">
        <title>Phylogenomics of Brevibacillus.</title>
        <authorList>
            <person name="Dunlap C."/>
        </authorList>
    </citation>
    <scope>NUCLEOTIDE SEQUENCE [LARGE SCALE GENOMIC DNA]</scope>
    <source>
        <strain evidence="3 4">JCM 12215</strain>
    </source>
</reference>
<gene>
    <name evidence="3" type="ORF">EDM52_08030</name>
</gene>
<dbReference type="InterPro" id="IPR025748">
    <property type="entry name" value="PrcB_C_dom"/>
</dbReference>
<comment type="caution">
    <text evidence="3">The sequence shown here is derived from an EMBL/GenBank/DDBJ whole genome shotgun (WGS) entry which is preliminary data.</text>
</comment>
<feature type="domain" description="PrcB C-terminal" evidence="2">
    <location>
        <begin position="79"/>
        <end position="136"/>
    </location>
</feature>
<dbReference type="Proteomes" id="UP000282028">
    <property type="component" value="Unassembled WGS sequence"/>
</dbReference>
<sequence>MLSMLPGLLLAAALTLPVGDSALSLSHPTPSAPVMKESASEMVFDETAAASYPPAVKEALKKVRKNGGHTVVRAHGKAYVVIGAGQRPTGGYSLVADPVKKTGPHSYTLKVRVQAPASGTMKTQVISYPTLVVAIPDQQAQVKVQMR</sequence>
<feature type="signal peptide" evidence="1">
    <location>
        <begin position="1"/>
        <end position="22"/>
    </location>
</feature>